<dbReference type="Gene3D" id="3.40.50.1820">
    <property type="entry name" value="alpha/beta hydrolase"/>
    <property type="match status" value="1"/>
</dbReference>
<dbReference type="GO" id="GO:0046503">
    <property type="term" value="P:glycerolipid catabolic process"/>
    <property type="evidence" value="ECO:0007669"/>
    <property type="project" value="TreeGrafter"/>
</dbReference>
<dbReference type="InterPro" id="IPR000073">
    <property type="entry name" value="AB_hydrolase_1"/>
</dbReference>
<dbReference type="InterPro" id="IPR050471">
    <property type="entry name" value="AB_hydrolase"/>
</dbReference>
<dbReference type="STRING" id="522306.CAP2UW1_2465"/>
<keyword evidence="2" id="KW-0378">Hydrolase</keyword>
<accession>C7RR72</accession>
<evidence type="ECO:0000313" key="2">
    <source>
        <dbReference type="EMBL" id="ACV35753.1"/>
    </source>
</evidence>
<name>C7RR72_ACCRE</name>
<dbReference type="InterPro" id="IPR029058">
    <property type="entry name" value="AB_hydrolase_fold"/>
</dbReference>
<reference evidence="2" key="2">
    <citation type="submission" date="2009-09" db="EMBL/GenBank/DDBJ databases">
        <title>Complete sequence of chromosome of Candidatus Accumulibacter phosphatis clade IIA str. UW-1.</title>
        <authorList>
            <consortium name="US DOE Joint Genome Institute"/>
            <person name="Martin H.G."/>
            <person name="Ivanova N."/>
            <person name="Kunin V."/>
            <person name="Warnecke F."/>
            <person name="Barry K."/>
            <person name="He S."/>
            <person name="Salamov A."/>
            <person name="Szeto E."/>
            <person name="Dalin E."/>
            <person name="Pangilinan J.L."/>
            <person name="Lapidus A."/>
            <person name="Lowry S."/>
            <person name="Kyrpides N.C."/>
            <person name="McMahon K.D."/>
            <person name="Hugenholtz P."/>
        </authorList>
    </citation>
    <scope>NUCLEOTIDE SEQUENCE [LARGE SCALE GENOMIC DNA]</scope>
    <source>
        <strain evidence="2">UW-1</strain>
    </source>
</reference>
<dbReference type="HOGENOM" id="CLU_020336_0_1_4"/>
<organism evidence="2">
    <name type="scientific">Accumulibacter regalis</name>
    <dbReference type="NCBI Taxonomy" id="522306"/>
    <lineage>
        <taxon>Bacteria</taxon>
        <taxon>Pseudomonadati</taxon>
        <taxon>Pseudomonadota</taxon>
        <taxon>Betaproteobacteria</taxon>
        <taxon>Candidatus Accumulibacter</taxon>
    </lineage>
</organism>
<dbReference type="PANTHER" id="PTHR43433:SF5">
    <property type="entry name" value="AB HYDROLASE-1 DOMAIN-CONTAINING PROTEIN"/>
    <property type="match status" value="1"/>
</dbReference>
<dbReference type="SUPFAM" id="SSF53474">
    <property type="entry name" value="alpha/beta-Hydrolases"/>
    <property type="match status" value="1"/>
</dbReference>
<dbReference type="AlphaFoldDB" id="C7RR72"/>
<evidence type="ECO:0000259" key="1">
    <source>
        <dbReference type="Pfam" id="PF00561"/>
    </source>
</evidence>
<gene>
    <name evidence="2" type="ordered locus">CAP2UW1_2465</name>
</gene>
<dbReference type="KEGG" id="app:CAP2UW1_2465"/>
<dbReference type="OrthoDB" id="9798888at2"/>
<dbReference type="ESTHER" id="accpu-c7rr72">
    <property type="family name" value="Aclacinomycin-methylesterase_RdmC"/>
</dbReference>
<dbReference type="Pfam" id="PF00561">
    <property type="entry name" value="Abhydrolase_1"/>
    <property type="match status" value="1"/>
</dbReference>
<proteinExistence type="predicted"/>
<dbReference type="EMBL" id="CP001715">
    <property type="protein sequence ID" value="ACV35753.1"/>
    <property type="molecule type" value="Genomic_DNA"/>
</dbReference>
<reference evidence="2" key="1">
    <citation type="submission" date="2009-08" db="EMBL/GenBank/DDBJ databases">
        <authorList>
            <consortium name="US DOE Joint Genome Institute"/>
            <person name="Lucas S."/>
            <person name="Copeland A."/>
            <person name="Lapidus A."/>
            <person name="Glavina del Rio T."/>
            <person name="Dalin E."/>
            <person name="Tice H."/>
            <person name="Bruce D."/>
            <person name="Barry K."/>
            <person name="Pitluck S."/>
            <person name="Lowry S."/>
            <person name="Larimer F."/>
            <person name="Land M."/>
            <person name="Hauser L."/>
            <person name="Kyrpides N."/>
            <person name="Ivanova N."/>
            <person name="McMahon K.D."/>
            <person name="Hugenholtz P."/>
        </authorList>
    </citation>
    <scope>NUCLEOTIDE SEQUENCE</scope>
    <source>
        <strain evidence="2">UW-1</strain>
    </source>
</reference>
<protein>
    <submittedName>
        <fullName evidence="2">Alpha/beta hydrolase fold protein</fullName>
    </submittedName>
</protein>
<dbReference type="GO" id="GO:0004806">
    <property type="term" value="F:triacylglycerol lipase activity"/>
    <property type="evidence" value="ECO:0007669"/>
    <property type="project" value="TreeGrafter"/>
</dbReference>
<sequence>MPQITANQLQIEYEIFGDGPSAPAILLIMGLGAQLSRWNVELCEALVDRGYRVIRFDNRDCGLSSKLDEAGVPDVGKSLRTGQPLLAPYTLEDMAADSVGLLDALAIEQAHIVGASMGGAIAQIVAALYPQRVLSLTCIMTTSGHPDLPPPTRAASQALFAPLPAARDKESLVEDAIRRQLAVASPDFPSCPQRLRDLITEEHERAFHPRGVTRQLAAFLASDHRREMLQTIRAPTLVLHGAEDPLIPVACGHDVAAHIPGAEIKVIEGMGHDLPLALTDVFADAIAAVAQRAGR</sequence>
<dbReference type="PANTHER" id="PTHR43433">
    <property type="entry name" value="HYDROLASE, ALPHA/BETA FOLD FAMILY PROTEIN"/>
    <property type="match status" value="1"/>
</dbReference>
<feature type="domain" description="AB hydrolase-1" evidence="1">
    <location>
        <begin position="23"/>
        <end position="274"/>
    </location>
</feature>
<dbReference type="eggNOG" id="COG2267">
    <property type="taxonomic scope" value="Bacteria"/>
</dbReference>